<evidence type="ECO:0000313" key="4">
    <source>
        <dbReference type="Proteomes" id="UP000797356"/>
    </source>
</evidence>
<evidence type="ECO:0000313" key="3">
    <source>
        <dbReference type="EMBL" id="KAG1358602.1"/>
    </source>
</evidence>
<dbReference type="Proteomes" id="UP000797356">
    <property type="component" value="Chromosome 8"/>
</dbReference>
<accession>A0A8K0N672</accession>
<keyword evidence="1" id="KW-0175">Coiled coil</keyword>
<reference evidence="3" key="1">
    <citation type="journal article" date="2017" name="Gigascience">
        <title>The genome draft of coconut (Cocos nucifera).</title>
        <authorList>
            <person name="Xiao Y."/>
            <person name="Xu P."/>
            <person name="Fan H."/>
            <person name="Baudouin L."/>
            <person name="Xia W."/>
            <person name="Bocs S."/>
            <person name="Xu J."/>
            <person name="Li Q."/>
            <person name="Guo A."/>
            <person name="Zhou L."/>
            <person name="Li J."/>
            <person name="Wu Y."/>
            <person name="Ma Z."/>
            <person name="Armero A."/>
            <person name="Issali A.E."/>
            <person name="Liu N."/>
            <person name="Peng M."/>
            <person name="Yang Y."/>
        </authorList>
    </citation>
    <scope>NUCLEOTIDE SEQUENCE</scope>
    <source>
        <tissue evidence="3">Spear leaf of Hainan Tall coconut</tissue>
    </source>
</reference>
<feature type="region of interest" description="Disordered" evidence="2">
    <location>
        <begin position="23"/>
        <end position="53"/>
    </location>
</feature>
<reference evidence="3" key="2">
    <citation type="submission" date="2019-07" db="EMBL/GenBank/DDBJ databases">
        <authorList>
            <person name="Yang Y."/>
            <person name="Bocs S."/>
            <person name="Baudouin L."/>
        </authorList>
    </citation>
    <scope>NUCLEOTIDE SEQUENCE</scope>
    <source>
        <tissue evidence="3">Spear leaf of Hainan Tall coconut</tissue>
    </source>
</reference>
<protein>
    <submittedName>
        <fullName evidence="3">Uncharacterized protein</fullName>
    </submittedName>
</protein>
<evidence type="ECO:0000256" key="1">
    <source>
        <dbReference type="SAM" id="Coils"/>
    </source>
</evidence>
<proteinExistence type="predicted"/>
<dbReference type="AlphaFoldDB" id="A0A8K0N672"/>
<evidence type="ECO:0000256" key="2">
    <source>
        <dbReference type="SAM" id="MobiDB-lite"/>
    </source>
</evidence>
<sequence length="220" mass="24130">MVALEVVTGIELLPITEGSIGGVGSQPPASLSLPIGGSMSKPPTDRDDKKRKKAGIMKVIRKARPSGSSNNSGDDLGADPFDNLDIIRDLIDKFTLLGESGHHILVHLKRIDHQVVEALKVQGDLQAKIDYLRGKVTEVEHLMGEKVVENENLQGVLQKEELILIELKAVLSLEEEKKEAEIKVAELEIRISKSILEVAARAVKELKASFEMKDLNITFN</sequence>
<organism evidence="3 4">
    <name type="scientific">Cocos nucifera</name>
    <name type="common">Coconut palm</name>
    <dbReference type="NCBI Taxonomy" id="13894"/>
    <lineage>
        <taxon>Eukaryota</taxon>
        <taxon>Viridiplantae</taxon>
        <taxon>Streptophyta</taxon>
        <taxon>Embryophyta</taxon>
        <taxon>Tracheophyta</taxon>
        <taxon>Spermatophyta</taxon>
        <taxon>Magnoliopsida</taxon>
        <taxon>Liliopsida</taxon>
        <taxon>Arecaceae</taxon>
        <taxon>Arecoideae</taxon>
        <taxon>Cocoseae</taxon>
        <taxon>Attaleinae</taxon>
        <taxon>Cocos</taxon>
    </lineage>
</organism>
<keyword evidence="4" id="KW-1185">Reference proteome</keyword>
<gene>
    <name evidence="3" type="ORF">COCNU_08G000480</name>
</gene>
<dbReference type="EMBL" id="CM017879">
    <property type="protein sequence ID" value="KAG1358602.1"/>
    <property type="molecule type" value="Genomic_DNA"/>
</dbReference>
<name>A0A8K0N672_COCNU</name>
<comment type="caution">
    <text evidence="3">The sequence shown here is derived from an EMBL/GenBank/DDBJ whole genome shotgun (WGS) entry which is preliminary data.</text>
</comment>
<feature type="coiled-coil region" evidence="1">
    <location>
        <begin position="168"/>
        <end position="197"/>
    </location>
</feature>